<keyword evidence="1" id="KW-0812">Transmembrane</keyword>
<organism evidence="2 3">
    <name type="scientific">Caerostris darwini</name>
    <dbReference type="NCBI Taxonomy" id="1538125"/>
    <lineage>
        <taxon>Eukaryota</taxon>
        <taxon>Metazoa</taxon>
        <taxon>Ecdysozoa</taxon>
        <taxon>Arthropoda</taxon>
        <taxon>Chelicerata</taxon>
        <taxon>Arachnida</taxon>
        <taxon>Araneae</taxon>
        <taxon>Araneomorphae</taxon>
        <taxon>Entelegynae</taxon>
        <taxon>Araneoidea</taxon>
        <taxon>Araneidae</taxon>
        <taxon>Caerostris</taxon>
    </lineage>
</organism>
<evidence type="ECO:0000256" key="1">
    <source>
        <dbReference type="SAM" id="Phobius"/>
    </source>
</evidence>
<reference evidence="2 3" key="1">
    <citation type="submission" date="2021-06" db="EMBL/GenBank/DDBJ databases">
        <title>Caerostris darwini draft genome.</title>
        <authorList>
            <person name="Kono N."/>
            <person name="Arakawa K."/>
        </authorList>
    </citation>
    <scope>NUCLEOTIDE SEQUENCE [LARGE SCALE GENOMIC DNA]</scope>
</reference>
<keyword evidence="1" id="KW-1133">Transmembrane helix</keyword>
<evidence type="ECO:0000313" key="2">
    <source>
        <dbReference type="EMBL" id="GIY52187.1"/>
    </source>
</evidence>
<keyword evidence="3" id="KW-1185">Reference proteome</keyword>
<comment type="caution">
    <text evidence="2">The sequence shown here is derived from an EMBL/GenBank/DDBJ whole genome shotgun (WGS) entry which is preliminary data.</text>
</comment>
<gene>
    <name evidence="2" type="ORF">CDAR_175751</name>
</gene>
<evidence type="ECO:0000313" key="3">
    <source>
        <dbReference type="Proteomes" id="UP001054837"/>
    </source>
</evidence>
<keyword evidence="1" id="KW-0472">Membrane</keyword>
<proteinExistence type="predicted"/>
<dbReference type="AlphaFoldDB" id="A0AAV4U380"/>
<name>A0AAV4U380_9ARAC</name>
<dbReference type="EMBL" id="BPLQ01010633">
    <property type="protein sequence ID" value="GIY52187.1"/>
    <property type="molecule type" value="Genomic_DNA"/>
</dbReference>
<protein>
    <submittedName>
        <fullName evidence="2">Uncharacterized protein</fullName>
    </submittedName>
</protein>
<feature type="transmembrane region" description="Helical" evidence="1">
    <location>
        <begin position="42"/>
        <end position="63"/>
    </location>
</feature>
<dbReference type="Proteomes" id="UP001054837">
    <property type="component" value="Unassembled WGS sequence"/>
</dbReference>
<accession>A0AAV4U380</accession>
<sequence length="81" mass="9529">MGMMKNRIRIWEKIRITKSIDTAVCNRIGLEPLDDEMEENRLILYIAFISPMAALSYESNAIVVRQSRRNYGKPYRAITHR</sequence>